<evidence type="ECO:0000313" key="3">
    <source>
        <dbReference type="Proteomes" id="UP001410394"/>
    </source>
</evidence>
<dbReference type="Gene3D" id="1.10.8.60">
    <property type="match status" value="1"/>
</dbReference>
<dbReference type="InterPro" id="IPR027417">
    <property type="entry name" value="P-loop_NTPase"/>
</dbReference>
<gene>
    <name evidence="2" type="ORF">ABDB84_04400</name>
</gene>
<name>A0ABU9YVG6_9RHOO</name>
<dbReference type="RefSeq" id="WP_345918475.1">
    <property type="nucleotide sequence ID" value="NZ_JBDIVE010000002.1"/>
</dbReference>
<dbReference type="SUPFAM" id="SSF52540">
    <property type="entry name" value="P-loop containing nucleoside triphosphate hydrolases"/>
    <property type="match status" value="1"/>
</dbReference>
<reference evidence="2 3" key="1">
    <citation type="journal article" date="2018" name="Int. J. Syst. Evol. Microbiol.">
        <title>Uliginosibacterium sediminicola sp. nov., isolated from freshwater sediment.</title>
        <authorList>
            <person name="Hwang W.M."/>
            <person name="Kim S.M."/>
            <person name="Kang K."/>
            <person name="Ahn T.Y."/>
        </authorList>
    </citation>
    <scope>NUCLEOTIDE SEQUENCE [LARGE SCALE GENOMIC DNA]</scope>
    <source>
        <strain evidence="2 3">M1-21</strain>
    </source>
</reference>
<dbReference type="Gene3D" id="3.40.50.300">
    <property type="entry name" value="P-loop containing nucleotide triphosphate hydrolases"/>
    <property type="match status" value="1"/>
</dbReference>
<protein>
    <submittedName>
        <fullName evidence="2">DnaA/Hda family protein</fullName>
    </submittedName>
</protein>
<organism evidence="2 3">
    <name type="scientific">Uliginosibacterium sediminicola</name>
    <dbReference type="NCBI Taxonomy" id="2024550"/>
    <lineage>
        <taxon>Bacteria</taxon>
        <taxon>Pseudomonadati</taxon>
        <taxon>Pseudomonadota</taxon>
        <taxon>Betaproteobacteria</taxon>
        <taxon>Rhodocyclales</taxon>
        <taxon>Zoogloeaceae</taxon>
        <taxon>Uliginosibacterium</taxon>
    </lineage>
</organism>
<comment type="caution">
    <text evidence="2">The sequence shown here is derived from an EMBL/GenBank/DDBJ whole genome shotgun (WGS) entry which is preliminary data.</text>
</comment>
<sequence>MKQLILDVRPDFQPSLANFVPGDNAALLAALQEQCSRDDGSLLYLWGESGSGRSHLLQAAAASASARPVVYAQPAQGIESPGPRGLLLVDDLARHDEAALAELFRLMINARTMQQSFIITGDVPPTVLTLRADVASRVAQGLAFEIRPLSDAQKKTTLLEHARARGMQLPGELIDYLLRHSRRDLPWLMAVLDALDEASLSLARPITLPLLREILKTP</sequence>
<dbReference type="EMBL" id="JBDIVE010000002">
    <property type="protein sequence ID" value="MEN3067708.1"/>
    <property type="molecule type" value="Genomic_DNA"/>
</dbReference>
<dbReference type="InterPro" id="IPR055199">
    <property type="entry name" value="Hda_lid"/>
</dbReference>
<keyword evidence="3" id="KW-1185">Reference proteome</keyword>
<dbReference type="Pfam" id="PF22688">
    <property type="entry name" value="Hda_lid"/>
    <property type="match status" value="1"/>
</dbReference>
<accession>A0ABU9YVG6</accession>
<dbReference type="PANTHER" id="PTHR30050">
    <property type="entry name" value="CHROMOSOMAL REPLICATION INITIATOR PROTEIN DNAA"/>
    <property type="match status" value="1"/>
</dbReference>
<evidence type="ECO:0000313" key="2">
    <source>
        <dbReference type="EMBL" id="MEN3067708.1"/>
    </source>
</evidence>
<feature type="domain" description="Hda lid" evidence="1">
    <location>
        <begin position="151"/>
        <end position="215"/>
    </location>
</feature>
<dbReference type="Proteomes" id="UP001410394">
    <property type="component" value="Unassembled WGS sequence"/>
</dbReference>
<evidence type="ECO:0000259" key="1">
    <source>
        <dbReference type="Pfam" id="PF22688"/>
    </source>
</evidence>
<proteinExistence type="predicted"/>
<dbReference type="PANTHER" id="PTHR30050:SF5">
    <property type="entry name" value="DNAA REGULATORY INACTIVATOR HDA"/>
    <property type="match status" value="1"/>
</dbReference>